<dbReference type="AlphaFoldDB" id="A0A7W7QB90"/>
<gene>
    <name evidence="2" type="ORF">FHR82_006342</name>
</gene>
<evidence type="ECO:0000256" key="1">
    <source>
        <dbReference type="SAM" id="MobiDB-lite"/>
    </source>
</evidence>
<organism evidence="2 3">
    <name type="scientific">Actinophytocola algeriensis</name>
    <dbReference type="NCBI Taxonomy" id="1768010"/>
    <lineage>
        <taxon>Bacteria</taxon>
        <taxon>Bacillati</taxon>
        <taxon>Actinomycetota</taxon>
        <taxon>Actinomycetes</taxon>
        <taxon>Pseudonocardiales</taxon>
        <taxon>Pseudonocardiaceae</taxon>
    </lineage>
</organism>
<evidence type="ECO:0000313" key="3">
    <source>
        <dbReference type="Proteomes" id="UP000520767"/>
    </source>
</evidence>
<name>A0A7W7QB90_9PSEU</name>
<dbReference type="RefSeq" id="WP_184814105.1">
    <property type="nucleotide sequence ID" value="NZ_JACHJQ010000006.1"/>
</dbReference>
<sequence length="135" mass="14504">MNDARSIALRHSRLGETALHPKIADARLAALHLRLAASMFTGIGDVIGHARTVPHLARALTLNGHAAEALSELAAIEQAVHDYGSVGYLADLCTALAVDELKASTPGWPHRERATQAGVRKEAVRLKEKNAQHRP</sequence>
<feature type="compositionally biased region" description="Basic and acidic residues" evidence="1">
    <location>
        <begin position="109"/>
        <end position="135"/>
    </location>
</feature>
<comment type="caution">
    <text evidence="2">The sequence shown here is derived from an EMBL/GenBank/DDBJ whole genome shotgun (WGS) entry which is preliminary data.</text>
</comment>
<dbReference type="Proteomes" id="UP000520767">
    <property type="component" value="Unassembled WGS sequence"/>
</dbReference>
<dbReference type="EMBL" id="JACHJQ010000006">
    <property type="protein sequence ID" value="MBB4910084.1"/>
    <property type="molecule type" value="Genomic_DNA"/>
</dbReference>
<protein>
    <submittedName>
        <fullName evidence="2">Uncharacterized protein</fullName>
    </submittedName>
</protein>
<keyword evidence="3" id="KW-1185">Reference proteome</keyword>
<proteinExistence type="predicted"/>
<feature type="region of interest" description="Disordered" evidence="1">
    <location>
        <begin position="106"/>
        <end position="135"/>
    </location>
</feature>
<accession>A0A7W7QB90</accession>
<evidence type="ECO:0000313" key="2">
    <source>
        <dbReference type="EMBL" id="MBB4910084.1"/>
    </source>
</evidence>
<reference evidence="2 3" key="1">
    <citation type="submission" date="2020-08" db="EMBL/GenBank/DDBJ databases">
        <title>Genomic Encyclopedia of Type Strains, Phase III (KMG-III): the genomes of soil and plant-associated and newly described type strains.</title>
        <authorList>
            <person name="Whitman W."/>
        </authorList>
    </citation>
    <scope>NUCLEOTIDE SEQUENCE [LARGE SCALE GENOMIC DNA]</scope>
    <source>
        <strain evidence="2 3">CECT 8960</strain>
    </source>
</reference>